<dbReference type="RefSeq" id="WP_142874612.1">
    <property type="nucleotide sequence ID" value="NZ_CP045503.2"/>
</dbReference>
<accession>A0ABX6V8I4</accession>
<protein>
    <submittedName>
        <fullName evidence="2">Uncharacterized protein</fullName>
    </submittedName>
</protein>
<feature type="region of interest" description="Disordered" evidence="1">
    <location>
        <begin position="66"/>
        <end position="86"/>
    </location>
</feature>
<sequence>MSSISGVDNGANISTRANINSKIAGDSAAQQATVSHTPEPVANATSTGTTVVLSTAAHDKLAAEQGAAKVADSSEGETAKVANAESDDGDLESFAFGALGLDHPDHIDENSDSSYSAGQYVKAVATIGGMIAMFI</sequence>
<dbReference type="EMBL" id="CP045503">
    <property type="protein sequence ID" value="QPG58993.1"/>
    <property type="molecule type" value="Genomic_DNA"/>
</dbReference>
<proteinExistence type="predicted"/>
<feature type="region of interest" description="Disordered" evidence="1">
    <location>
        <begin position="25"/>
        <end position="46"/>
    </location>
</feature>
<evidence type="ECO:0000256" key="1">
    <source>
        <dbReference type="SAM" id="MobiDB-lite"/>
    </source>
</evidence>
<name>A0ABX6V8I4_9GAMM</name>
<evidence type="ECO:0000313" key="2">
    <source>
        <dbReference type="EMBL" id="QPG58993.1"/>
    </source>
</evidence>
<evidence type="ECO:0000313" key="3">
    <source>
        <dbReference type="Proteomes" id="UP000316416"/>
    </source>
</evidence>
<dbReference type="Proteomes" id="UP000316416">
    <property type="component" value="Chromosome"/>
</dbReference>
<reference evidence="2" key="1">
    <citation type="submission" date="2021-07" db="EMBL/GenBank/DDBJ databases">
        <title>Shewanella sp. YLB-07 whole genome sequence.</title>
        <authorList>
            <person name="Yu L."/>
        </authorList>
    </citation>
    <scope>NUCLEOTIDE SEQUENCE</scope>
    <source>
        <strain evidence="2">YLB-08</strain>
    </source>
</reference>
<organism evidence="2 3">
    <name type="scientific">Shewanella eurypsychrophilus</name>
    <dbReference type="NCBI Taxonomy" id="2593656"/>
    <lineage>
        <taxon>Bacteria</taxon>
        <taxon>Pseudomonadati</taxon>
        <taxon>Pseudomonadota</taxon>
        <taxon>Gammaproteobacteria</taxon>
        <taxon>Alteromonadales</taxon>
        <taxon>Shewanellaceae</taxon>
        <taxon>Shewanella</taxon>
    </lineage>
</organism>
<keyword evidence="3" id="KW-1185">Reference proteome</keyword>
<gene>
    <name evidence="2" type="ORF">FM038_017390</name>
</gene>